<dbReference type="AlphaFoldDB" id="A0AA39PME8"/>
<dbReference type="InterPro" id="IPR036047">
    <property type="entry name" value="F-box-like_dom_sf"/>
</dbReference>
<proteinExistence type="predicted"/>
<name>A0AA39PME8_9AGAR</name>
<comment type="caution">
    <text evidence="1">The sequence shown here is derived from an EMBL/GenBank/DDBJ whole genome shotgun (WGS) entry which is preliminary data.</text>
</comment>
<evidence type="ECO:0000313" key="1">
    <source>
        <dbReference type="EMBL" id="KAK0486351.1"/>
    </source>
</evidence>
<sequence>MDKRIPIPLELIDIIISECHLDVSTLRSCSLVSRSWSPLAQSHLFSHVRIEPEGLCTFPGGLYSTDEFSYHVEYQGVPSTNFSRPGKLATFAALLKSTPHLGPFVRELHVGAYQDEVVAARLERHPRDHKHPLAKALFLDDKIPQIAELGGATDYCPLRVTEADISGVISYSVSFCLQLCYLSRDTPSTEGPYLR</sequence>
<evidence type="ECO:0000313" key="2">
    <source>
        <dbReference type="Proteomes" id="UP001175227"/>
    </source>
</evidence>
<gene>
    <name evidence="1" type="ORF">IW261DRAFT_792838</name>
</gene>
<dbReference type="EMBL" id="JAUEPR010000004">
    <property type="protein sequence ID" value="KAK0486351.1"/>
    <property type="molecule type" value="Genomic_DNA"/>
</dbReference>
<accession>A0AA39PME8</accession>
<protein>
    <recommendedName>
        <fullName evidence="3">F-box domain-containing protein</fullName>
    </recommendedName>
</protein>
<reference evidence="1" key="1">
    <citation type="submission" date="2023-06" db="EMBL/GenBank/DDBJ databases">
        <authorList>
            <consortium name="Lawrence Berkeley National Laboratory"/>
            <person name="Ahrendt S."/>
            <person name="Sahu N."/>
            <person name="Indic B."/>
            <person name="Wong-Bajracharya J."/>
            <person name="Merenyi Z."/>
            <person name="Ke H.-M."/>
            <person name="Monk M."/>
            <person name="Kocsube S."/>
            <person name="Drula E."/>
            <person name="Lipzen A."/>
            <person name="Balint B."/>
            <person name="Henrissat B."/>
            <person name="Andreopoulos B."/>
            <person name="Martin F.M."/>
            <person name="Harder C.B."/>
            <person name="Rigling D."/>
            <person name="Ford K.L."/>
            <person name="Foster G.D."/>
            <person name="Pangilinan J."/>
            <person name="Papanicolaou A."/>
            <person name="Barry K."/>
            <person name="LaButti K."/>
            <person name="Viragh M."/>
            <person name="Koriabine M."/>
            <person name="Yan M."/>
            <person name="Riley R."/>
            <person name="Champramary S."/>
            <person name="Plett K.L."/>
            <person name="Tsai I.J."/>
            <person name="Slot J."/>
            <person name="Sipos G."/>
            <person name="Plett J."/>
            <person name="Nagy L.G."/>
            <person name="Grigoriev I.V."/>
        </authorList>
    </citation>
    <scope>NUCLEOTIDE SEQUENCE</scope>
    <source>
        <strain evidence="1">ICMP 16352</strain>
    </source>
</reference>
<organism evidence="1 2">
    <name type="scientific">Armillaria novae-zelandiae</name>
    <dbReference type="NCBI Taxonomy" id="153914"/>
    <lineage>
        <taxon>Eukaryota</taxon>
        <taxon>Fungi</taxon>
        <taxon>Dikarya</taxon>
        <taxon>Basidiomycota</taxon>
        <taxon>Agaricomycotina</taxon>
        <taxon>Agaricomycetes</taxon>
        <taxon>Agaricomycetidae</taxon>
        <taxon>Agaricales</taxon>
        <taxon>Marasmiineae</taxon>
        <taxon>Physalacriaceae</taxon>
        <taxon>Armillaria</taxon>
    </lineage>
</organism>
<evidence type="ECO:0008006" key="3">
    <source>
        <dbReference type="Google" id="ProtNLM"/>
    </source>
</evidence>
<dbReference type="Proteomes" id="UP001175227">
    <property type="component" value="Unassembled WGS sequence"/>
</dbReference>
<keyword evidence="2" id="KW-1185">Reference proteome</keyword>
<dbReference type="SUPFAM" id="SSF81383">
    <property type="entry name" value="F-box domain"/>
    <property type="match status" value="1"/>
</dbReference>